<feature type="compositionally biased region" description="Polar residues" evidence="1">
    <location>
        <begin position="42"/>
        <end position="58"/>
    </location>
</feature>
<organism evidence="2 3">
    <name type="scientific">Streptomyces thinghirensis</name>
    <dbReference type="NCBI Taxonomy" id="551547"/>
    <lineage>
        <taxon>Bacteria</taxon>
        <taxon>Bacillati</taxon>
        <taxon>Actinomycetota</taxon>
        <taxon>Actinomycetes</taxon>
        <taxon>Kitasatosporales</taxon>
        <taxon>Streptomycetaceae</taxon>
        <taxon>Streptomyces</taxon>
    </lineage>
</organism>
<evidence type="ECO:0000313" key="3">
    <source>
        <dbReference type="Proteomes" id="UP001499878"/>
    </source>
</evidence>
<feature type="region of interest" description="Disordered" evidence="1">
    <location>
        <begin position="41"/>
        <end position="67"/>
    </location>
</feature>
<protein>
    <recommendedName>
        <fullName evidence="4">MFS transporter</fullName>
    </recommendedName>
</protein>
<accession>A0ABP9SZ24</accession>
<dbReference type="EMBL" id="BAABJR010000002">
    <property type="protein sequence ID" value="GAA5204959.1"/>
    <property type="molecule type" value="Genomic_DNA"/>
</dbReference>
<evidence type="ECO:0008006" key="4">
    <source>
        <dbReference type="Google" id="ProtNLM"/>
    </source>
</evidence>
<dbReference type="RefSeq" id="WP_345627126.1">
    <property type="nucleotide sequence ID" value="NZ_BAABJR010000002.1"/>
</dbReference>
<proteinExistence type="predicted"/>
<gene>
    <name evidence="2" type="ORF">GCM10023323_10310</name>
</gene>
<evidence type="ECO:0000313" key="2">
    <source>
        <dbReference type="EMBL" id="GAA5204959.1"/>
    </source>
</evidence>
<keyword evidence="3" id="KW-1185">Reference proteome</keyword>
<sequence length="67" mass="7195">MSSPATAPPAPNKLKRIVAASLIGTTIEWYEFFLYGSAAASDRQQQPSQVDEQASHQPKSFAKVTGS</sequence>
<name>A0ABP9SZ24_9ACTN</name>
<comment type="caution">
    <text evidence="2">The sequence shown here is derived from an EMBL/GenBank/DDBJ whole genome shotgun (WGS) entry which is preliminary data.</text>
</comment>
<dbReference type="Proteomes" id="UP001499878">
    <property type="component" value="Unassembled WGS sequence"/>
</dbReference>
<reference evidence="3" key="1">
    <citation type="journal article" date="2019" name="Int. J. Syst. Evol. Microbiol.">
        <title>The Global Catalogue of Microorganisms (GCM) 10K type strain sequencing project: providing services to taxonomists for standard genome sequencing and annotation.</title>
        <authorList>
            <consortium name="The Broad Institute Genomics Platform"/>
            <consortium name="The Broad Institute Genome Sequencing Center for Infectious Disease"/>
            <person name="Wu L."/>
            <person name="Ma J."/>
        </authorList>
    </citation>
    <scope>NUCLEOTIDE SEQUENCE [LARGE SCALE GENOMIC DNA]</scope>
    <source>
        <strain evidence="3">JCM 18306</strain>
    </source>
</reference>
<evidence type="ECO:0000256" key="1">
    <source>
        <dbReference type="SAM" id="MobiDB-lite"/>
    </source>
</evidence>